<dbReference type="Proteomes" id="UP001207654">
    <property type="component" value="Unassembled WGS sequence"/>
</dbReference>
<feature type="transmembrane region" description="Helical" evidence="1">
    <location>
        <begin position="20"/>
        <end position="39"/>
    </location>
</feature>
<accession>A0ABT4ALI5</accession>
<evidence type="ECO:0000256" key="1">
    <source>
        <dbReference type="SAM" id="Phobius"/>
    </source>
</evidence>
<evidence type="ECO:0000313" key="2">
    <source>
        <dbReference type="EMBL" id="MCY1082510.1"/>
    </source>
</evidence>
<feature type="transmembrane region" description="Helical" evidence="1">
    <location>
        <begin position="103"/>
        <end position="120"/>
    </location>
</feature>
<keyword evidence="1" id="KW-0472">Membrane</keyword>
<keyword evidence="3" id="KW-1185">Reference proteome</keyword>
<keyword evidence="1" id="KW-0812">Transmembrane</keyword>
<dbReference type="EMBL" id="JAPNKA010000001">
    <property type="protein sequence ID" value="MCY1082510.1"/>
    <property type="molecule type" value="Genomic_DNA"/>
</dbReference>
<protein>
    <recommendedName>
        <fullName evidence="4">Lycopene cyclase domain-containing protein</fullName>
    </recommendedName>
</protein>
<evidence type="ECO:0000313" key="3">
    <source>
        <dbReference type="Proteomes" id="UP001207654"/>
    </source>
</evidence>
<keyword evidence="1" id="KW-1133">Transmembrane helix</keyword>
<reference evidence="2 3" key="1">
    <citation type="submission" date="2022-11" db="EMBL/GenBank/DDBJ databases">
        <title>Minimal conservation of predation-associated metabolite biosynthetic gene clusters underscores biosynthetic potential of Myxococcota including descriptions for ten novel species: Archangium lansinium sp. nov., Myxococcus landrumus sp. nov., Nannocystis bai.</title>
        <authorList>
            <person name="Ahearne A."/>
            <person name="Stevens C."/>
            <person name="Phillips K."/>
        </authorList>
    </citation>
    <scope>NUCLEOTIDE SEQUENCE [LARGE SCALE GENOMIC DNA]</scope>
    <source>
        <strain evidence="2 3">MIWBW</strain>
    </source>
</reference>
<feature type="transmembrane region" description="Helical" evidence="1">
    <location>
        <begin position="46"/>
        <end position="65"/>
    </location>
</feature>
<organism evidence="2 3">
    <name type="scientific">Archangium lansingense</name>
    <dbReference type="NCBI Taxonomy" id="2995310"/>
    <lineage>
        <taxon>Bacteria</taxon>
        <taxon>Pseudomonadati</taxon>
        <taxon>Myxococcota</taxon>
        <taxon>Myxococcia</taxon>
        <taxon>Myxococcales</taxon>
        <taxon>Cystobacterineae</taxon>
        <taxon>Archangiaceae</taxon>
        <taxon>Archangium</taxon>
    </lineage>
</organism>
<dbReference type="RefSeq" id="WP_267541075.1">
    <property type="nucleotide sequence ID" value="NZ_JAPNKA010000001.1"/>
</dbReference>
<name>A0ABT4ALI5_9BACT</name>
<comment type="caution">
    <text evidence="2">The sequence shown here is derived from an EMBL/GenBank/DDBJ whole genome shotgun (WGS) entry which is preliminary data.</text>
</comment>
<proteinExistence type="predicted"/>
<gene>
    <name evidence="2" type="ORF">OV287_49495</name>
</gene>
<evidence type="ECO:0008006" key="4">
    <source>
        <dbReference type="Google" id="ProtNLM"/>
    </source>
</evidence>
<sequence>MLTVVHHVYGAWLYATPWRLHVVGLAVVAGALLLGASAASVTYRSVGLAVFTLLTAAIPVGWLGAFEGLYSHVLKDLLFLAGASPQVMGRLFPASVYSLPDDLLFELTGVLQVPIAAWVVRSHWRILREWLRARSVTAGWEAGR</sequence>